<keyword evidence="3" id="KW-1185">Reference proteome</keyword>
<proteinExistence type="predicted"/>
<dbReference type="Proteomes" id="UP000707245">
    <property type="component" value="Unassembled WGS sequence"/>
</dbReference>
<dbReference type="GeneID" id="303292860"/>
<sequence length="101" mass="11229">MSNLYALKQQLLMLLQEVERLESSYANLDEAFPLSEIKARVNQYCKDNSITVDIFCELAAISKATLYKAYSSPGSAKRSTIESILSVLGDYQLLVGRCNGN</sequence>
<evidence type="ECO:0000256" key="1">
    <source>
        <dbReference type="SAM" id="Coils"/>
    </source>
</evidence>
<accession>A0ABR9FQZ5</accession>
<evidence type="ECO:0008006" key="4">
    <source>
        <dbReference type="Google" id="ProtNLM"/>
    </source>
</evidence>
<gene>
    <name evidence="2" type="ORF">EI167_17735</name>
</gene>
<organism evidence="2 3">
    <name type="scientific">Pseudoalteromonas prydzensis</name>
    <dbReference type="NCBI Taxonomy" id="182141"/>
    <lineage>
        <taxon>Bacteria</taxon>
        <taxon>Pseudomonadati</taxon>
        <taxon>Pseudomonadota</taxon>
        <taxon>Gammaproteobacteria</taxon>
        <taxon>Alteromonadales</taxon>
        <taxon>Pseudoalteromonadaceae</taxon>
        <taxon>Pseudoalteromonas</taxon>
    </lineage>
</organism>
<reference evidence="2 3" key="1">
    <citation type="submission" date="2020-07" db="EMBL/GenBank/DDBJ databases">
        <title>Halophilic bacteria isolated from french cheeses.</title>
        <authorList>
            <person name="Kothe C.I."/>
            <person name="Farah-Kraiem B."/>
            <person name="Renault P."/>
            <person name="Dridi B."/>
        </authorList>
    </citation>
    <scope>NUCLEOTIDE SEQUENCE [LARGE SCALE GENOMIC DNA]</scope>
    <source>
        <strain evidence="2 3">FME14</strain>
    </source>
</reference>
<name>A0ABR9FQZ5_9GAMM</name>
<evidence type="ECO:0000313" key="3">
    <source>
        <dbReference type="Proteomes" id="UP000707245"/>
    </source>
</evidence>
<protein>
    <recommendedName>
        <fullName evidence="4">Transcriptional regulator</fullName>
    </recommendedName>
</protein>
<dbReference type="RefSeq" id="WP_064665713.1">
    <property type="nucleotide sequence ID" value="NZ_BDDT01000002.1"/>
</dbReference>
<comment type="caution">
    <text evidence="2">The sequence shown here is derived from an EMBL/GenBank/DDBJ whole genome shotgun (WGS) entry which is preliminary data.</text>
</comment>
<keyword evidence="1" id="KW-0175">Coiled coil</keyword>
<dbReference type="EMBL" id="RRZA01000068">
    <property type="protein sequence ID" value="MBE0459244.1"/>
    <property type="molecule type" value="Genomic_DNA"/>
</dbReference>
<evidence type="ECO:0000313" key="2">
    <source>
        <dbReference type="EMBL" id="MBE0459244.1"/>
    </source>
</evidence>
<feature type="coiled-coil region" evidence="1">
    <location>
        <begin position="4"/>
        <end position="31"/>
    </location>
</feature>